<evidence type="ECO:0000256" key="2">
    <source>
        <dbReference type="ARBA" id="ARBA00022801"/>
    </source>
</evidence>
<dbReference type="GO" id="GO:0016787">
    <property type="term" value="F:hydrolase activity"/>
    <property type="evidence" value="ECO:0007669"/>
    <property type="project" value="UniProtKB-KW"/>
</dbReference>
<proteinExistence type="predicted"/>
<sequence>MREDKIGQEIESKFGNKLRTRVNGVLIRDEKILMVRHKMSDQRDFWSVPGGGMDFGSDAPSNLKREFMEETGLEIEVGKFLCVHEFLKPPLHAIELFFEVEMNGGKLHLGIDPELESQNQILSEIAWMSLKDLKNVPQDSIHQVFWGIKSFREIGLWKGYFNFGNKYLK</sequence>
<dbReference type="EMBL" id="LJXT01000023">
    <property type="protein sequence ID" value="KPQ18638.1"/>
    <property type="molecule type" value="Genomic_DNA"/>
</dbReference>
<feature type="domain" description="Nudix hydrolase" evidence="3">
    <location>
        <begin position="17"/>
        <end position="150"/>
    </location>
</feature>
<dbReference type="OrthoDB" id="9810648at2"/>
<comment type="caution">
    <text evidence="4">The sequence shown here is derived from an EMBL/GenBank/DDBJ whole genome shotgun (WGS) entry which is preliminary data.</text>
</comment>
<dbReference type="InterPro" id="IPR000086">
    <property type="entry name" value="NUDIX_hydrolase_dom"/>
</dbReference>
<dbReference type="Gene3D" id="3.90.79.10">
    <property type="entry name" value="Nucleoside Triphosphate Pyrophosphohydrolase"/>
    <property type="match status" value="1"/>
</dbReference>
<dbReference type="SUPFAM" id="SSF55811">
    <property type="entry name" value="Nudix"/>
    <property type="match status" value="1"/>
</dbReference>
<organism evidence="4 5">
    <name type="scientific">Algoriphagus marincola HL-49</name>
    <dbReference type="NCBI Taxonomy" id="1305737"/>
    <lineage>
        <taxon>Bacteria</taxon>
        <taxon>Pseudomonadati</taxon>
        <taxon>Bacteroidota</taxon>
        <taxon>Cytophagia</taxon>
        <taxon>Cytophagales</taxon>
        <taxon>Cyclobacteriaceae</taxon>
        <taxon>Algoriphagus</taxon>
    </lineage>
</organism>
<dbReference type="eggNOG" id="COG1051">
    <property type="taxonomic scope" value="Bacteria"/>
</dbReference>
<dbReference type="CDD" id="cd18880">
    <property type="entry name" value="NUDIX_ADPRase"/>
    <property type="match status" value="1"/>
</dbReference>
<evidence type="ECO:0000313" key="4">
    <source>
        <dbReference type="EMBL" id="KPQ18638.1"/>
    </source>
</evidence>
<evidence type="ECO:0000259" key="3">
    <source>
        <dbReference type="PROSITE" id="PS51462"/>
    </source>
</evidence>
<keyword evidence="2" id="KW-0378">Hydrolase</keyword>
<comment type="cofactor">
    <cofactor evidence="1">
        <name>Mg(2+)</name>
        <dbReference type="ChEBI" id="CHEBI:18420"/>
    </cofactor>
</comment>
<dbReference type="PATRIC" id="fig|1305737.6.peg.1700"/>
<dbReference type="PANTHER" id="PTHR43046:SF14">
    <property type="entry name" value="MUTT_NUDIX FAMILY PROTEIN"/>
    <property type="match status" value="1"/>
</dbReference>
<dbReference type="InterPro" id="IPR015797">
    <property type="entry name" value="NUDIX_hydrolase-like_dom_sf"/>
</dbReference>
<evidence type="ECO:0000313" key="5">
    <source>
        <dbReference type="Proteomes" id="UP000050421"/>
    </source>
</evidence>
<name>A0A0P7YDF2_9BACT</name>
<dbReference type="PANTHER" id="PTHR43046">
    <property type="entry name" value="GDP-MANNOSE MANNOSYL HYDROLASE"/>
    <property type="match status" value="1"/>
</dbReference>
<protein>
    <submittedName>
        <fullName evidence="4">ADP-ribose pyrophosphatase</fullName>
    </submittedName>
</protein>
<dbReference type="Proteomes" id="UP000050421">
    <property type="component" value="Unassembled WGS sequence"/>
</dbReference>
<accession>A0A0P7YDF2</accession>
<evidence type="ECO:0000256" key="1">
    <source>
        <dbReference type="ARBA" id="ARBA00001946"/>
    </source>
</evidence>
<dbReference type="PROSITE" id="PS51462">
    <property type="entry name" value="NUDIX"/>
    <property type="match status" value="1"/>
</dbReference>
<dbReference type="Pfam" id="PF00293">
    <property type="entry name" value="NUDIX"/>
    <property type="match status" value="1"/>
</dbReference>
<dbReference type="AlphaFoldDB" id="A0A0P7YDF2"/>
<gene>
    <name evidence="4" type="ORF">HLUCCX10_05220</name>
</gene>
<reference evidence="4 5" key="1">
    <citation type="submission" date="2015-09" db="EMBL/GenBank/DDBJ databases">
        <title>Identification and resolution of microdiversity through metagenomic sequencing of parallel consortia.</title>
        <authorList>
            <person name="Nelson W.C."/>
            <person name="Romine M.F."/>
            <person name="Lindemann S.R."/>
        </authorList>
    </citation>
    <scope>NUCLEOTIDE SEQUENCE [LARGE SCALE GENOMIC DNA]</scope>
    <source>
        <strain evidence="4">HL-49</strain>
    </source>
</reference>
<dbReference type="STRING" id="1305737.GCA_000526355_03646"/>